<evidence type="ECO:0000256" key="5">
    <source>
        <dbReference type="ARBA" id="ARBA00023002"/>
    </source>
</evidence>
<keyword evidence="6 7" id="KW-0520">NAD</keyword>
<feature type="binding site" evidence="8">
    <location>
        <position position="45"/>
    </location>
    <ligand>
        <name>FMN</name>
        <dbReference type="ChEBI" id="CHEBI:58210"/>
        <note>ligand shared between dimeric partners</note>
    </ligand>
</feature>
<feature type="region of interest" description="Disordered" evidence="9">
    <location>
        <begin position="198"/>
        <end position="223"/>
    </location>
</feature>
<comment type="cofactor">
    <cofactor evidence="8">
        <name>FMN</name>
        <dbReference type="ChEBI" id="CHEBI:58210"/>
    </cofactor>
    <text evidence="8">Binds 1 FMN per subunit.</text>
</comment>
<name>A0A3S0ID62_9BURK</name>
<dbReference type="Proteomes" id="UP000267418">
    <property type="component" value="Unassembled WGS sequence"/>
</dbReference>
<organism evidence="11 12">
    <name type="scientific">Variovorax gossypii</name>
    <dbReference type="NCBI Taxonomy" id="1679495"/>
    <lineage>
        <taxon>Bacteria</taxon>
        <taxon>Pseudomonadati</taxon>
        <taxon>Pseudomonadota</taxon>
        <taxon>Betaproteobacteria</taxon>
        <taxon>Burkholderiales</taxon>
        <taxon>Comamonadaceae</taxon>
        <taxon>Variovorax</taxon>
    </lineage>
</organism>
<dbReference type="InterPro" id="IPR000415">
    <property type="entry name" value="Nitroreductase-like"/>
</dbReference>
<dbReference type="PANTHER" id="PTHR43821:SF1">
    <property type="entry name" value="NAD(P)H NITROREDUCTASE YDJA-RELATED"/>
    <property type="match status" value="1"/>
</dbReference>
<evidence type="ECO:0000313" key="11">
    <source>
        <dbReference type="EMBL" id="RTQ33510.1"/>
    </source>
</evidence>
<dbReference type="Gene3D" id="3.40.109.10">
    <property type="entry name" value="NADH Oxidase"/>
    <property type="match status" value="1"/>
</dbReference>
<keyword evidence="4 7" id="KW-0521">NADP</keyword>
<dbReference type="CDD" id="cd02135">
    <property type="entry name" value="YdjA-like"/>
    <property type="match status" value="1"/>
</dbReference>
<dbReference type="InterPro" id="IPR026021">
    <property type="entry name" value="YdjA-like"/>
</dbReference>
<feature type="domain" description="Nitroreductase" evidence="10">
    <location>
        <begin position="17"/>
        <end position="173"/>
    </location>
</feature>
<evidence type="ECO:0000256" key="9">
    <source>
        <dbReference type="SAM" id="MobiDB-lite"/>
    </source>
</evidence>
<gene>
    <name evidence="11" type="ORF">EJP69_18580</name>
</gene>
<proteinExistence type="inferred from homology"/>
<dbReference type="PIRSF" id="PIRSF000232">
    <property type="entry name" value="YdjA"/>
    <property type="match status" value="1"/>
</dbReference>
<protein>
    <recommendedName>
        <fullName evidence="7">Putative NAD(P)H nitroreductase</fullName>
        <ecNumber evidence="7">1.-.-.-</ecNumber>
    </recommendedName>
</protein>
<evidence type="ECO:0000256" key="8">
    <source>
        <dbReference type="PIRSR" id="PIRSR000232-1"/>
    </source>
</evidence>
<dbReference type="Pfam" id="PF00881">
    <property type="entry name" value="Nitroreductase"/>
    <property type="match status" value="1"/>
</dbReference>
<dbReference type="InterPro" id="IPR029479">
    <property type="entry name" value="Nitroreductase"/>
</dbReference>
<evidence type="ECO:0000259" key="10">
    <source>
        <dbReference type="Pfam" id="PF00881"/>
    </source>
</evidence>
<accession>A0A3S0ID62</accession>
<evidence type="ECO:0000256" key="3">
    <source>
        <dbReference type="ARBA" id="ARBA00022643"/>
    </source>
</evidence>
<keyword evidence="3 7" id="KW-0288">FMN</keyword>
<evidence type="ECO:0000313" key="12">
    <source>
        <dbReference type="Proteomes" id="UP000267418"/>
    </source>
</evidence>
<evidence type="ECO:0000256" key="1">
    <source>
        <dbReference type="ARBA" id="ARBA00007118"/>
    </source>
</evidence>
<dbReference type="InterPro" id="IPR052530">
    <property type="entry name" value="NAD(P)H_nitroreductase"/>
</dbReference>
<comment type="similarity">
    <text evidence="1 7">Belongs to the nitroreductase family.</text>
</comment>
<feature type="binding site" evidence="8">
    <location>
        <position position="49"/>
    </location>
    <ligand>
        <name>FMN</name>
        <dbReference type="ChEBI" id="CHEBI:58210"/>
        <note>ligand shared between dimeric partners</note>
    </ligand>
</feature>
<dbReference type="GO" id="GO:0016491">
    <property type="term" value="F:oxidoreductase activity"/>
    <property type="evidence" value="ECO:0007669"/>
    <property type="project" value="UniProtKB-UniRule"/>
</dbReference>
<keyword evidence="12" id="KW-1185">Reference proteome</keyword>
<dbReference type="PANTHER" id="PTHR43821">
    <property type="entry name" value="NAD(P)H NITROREDUCTASE YDJA-RELATED"/>
    <property type="match status" value="1"/>
</dbReference>
<dbReference type="AlphaFoldDB" id="A0A3S0ID62"/>
<keyword evidence="5 7" id="KW-0560">Oxidoreductase</keyword>
<evidence type="ECO:0000256" key="4">
    <source>
        <dbReference type="ARBA" id="ARBA00022857"/>
    </source>
</evidence>
<keyword evidence="2 7" id="KW-0285">Flavoprotein</keyword>
<dbReference type="EMBL" id="RXOE01000004">
    <property type="protein sequence ID" value="RTQ33510.1"/>
    <property type="molecule type" value="Genomic_DNA"/>
</dbReference>
<feature type="binding site" description="in other chain" evidence="8">
    <location>
        <begin position="18"/>
        <end position="20"/>
    </location>
    <ligand>
        <name>FMN</name>
        <dbReference type="ChEBI" id="CHEBI:58210"/>
        <note>ligand shared between dimeric partners</note>
    </ligand>
</feature>
<dbReference type="EC" id="1.-.-.-" evidence="7"/>
<comment type="caution">
    <text evidence="11">The sequence shown here is derived from an EMBL/GenBank/DDBJ whole genome shotgun (WGS) entry which is preliminary data.</text>
</comment>
<evidence type="ECO:0000256" key="6">
    <source>
        <dbReference type="ARBA" id="ARBA00023027"/>
    </source>
</evidence>
<evidence type="ECO:0000256" key="2">
    <source>
        <dbReference type="ARBA" id="ARBA00022630"/>
    </source>
</evidence>
<dbReference type="OrthoDB" id="9804207at2"/>
<evidence type="ECO:0000256" key="7">
    <source>
        <dbReference type="PIRNR" id="PIRNR000232"/>
    </source>
</evidence>
<reference evidence="11 12" key="1">
    <citation type="submission" date="2018-12" db="EMBL/GenBank/DDBJ databases">
        <title>The genome of Variovorax gossypii DSM 100435.</title>
        <authorList>
            <person name="Gao J."/>
            <person name="Sun J."/>
        </authorList>
    </citation>
    <scope>NUCLEOTIDE SEQUENCE [LARGE SCALE GENOMIC DNA]</scope>
    <source>
        <strain evidence="11 12">DSM 100435</strain>
    </source>
</reference>
<sequence length="223" mass="24856">MWRHMTGAERILEVLLTRRSVSPRRLEQPGPNPDELDAIIRAGLRAPDHGGLHPWRVIEFRPQNREALAWCFEQEKLRRDPLASPTDLRRAREHATRPPLLLGFVVSPRERSKIPTREQWLSAGAALGNLLSAAHQLGYGAIVLSGERCFDETLARQVGVLPGEYLAGFISMGSIGEAPPQAREVLSQSVWSCWQGWQEEAGQPGRPEQPGQSILPSDRVRGS</sequence>
<dbReference type="SUPFAM" id="SSF55469">
    <property type="entry name" value="FMN-dependent nitroreductase-like"/>
    <property type="match status" value="1"/>
</dbReference>